<sequence length="41" mass="4773">MKETSDGRLDCYITSDILHRLDTHTVESTSQQLITDRSEYN</sequence>
<proteinExistence type="predicted"/>
<dbReference type="EMBL" id="GBRH01202407">
    <property type="protein sequence ID" value="JAD95488.1"/>
    <property type="molecule type" value="Transcribed_RNA"/>
</dbReference>
<evidence type="ECO:0000313" key="1">
    <source>
        <dbReference type="EMBL" id="JAD95488.1"/>
    </source>
</evidence>
<reference evidence="1" key="1">
    <citation type="submission" date="2014-09" db="EMBL/GenBank/DDBJ databases">
        <authorList>
            <person name="Magalhaes I.L.F."/>
            <person name="Oliveira U."/>
            <person name="Santos F.R."/>
            <person name="Vidigal T.H.D.A."/>
            <person name="Brescovit A.D."/>
            <person name="Santos A.J."/>
        </authorList>
    </citation>
    <scope>NUCLEOTIDE SEQUENCE</scope>
    <source>
        <tissue evidence="1">Shoot tissue taken approximately 20 cm above the soil surface</tissue>
    </source>
</reference>
<dbReference type="AlphaFoldDB" id="A0A0A9E8Y7"/>
<protein>
    <submittedName>
        <fullName evidence="1">Uncharacterized protein</fullName>
    </submittedName>
</protein>
<reference evidence="1" key="2">
    <citation type="journal article" date="2015" name="Data Brief">
        <title>Shoot transcriptome of the giant reed, Arundo donax.</title>
        <authorList>
            <person name="Barrero R.A."/>
            <person name="Guerrero F.D."/>
            <person name="Moolhuijzen P."/>
            <person name="Goolsby J.A."/>
            <person name="Tidwell J."/>
            <person name="Bellgard S.E."/>
            <person name="Bellgard M.I."/>
        </authorList>
    </citation>
    <scope>NUCLEOTIDE SEQUENCE</scope>
    <source>
        <tissue evidence="1">Shoot tissue taken approximately 20 cm above the soil surface</tissue>
    </source>
</reference>
<organism evidence="1">
    <name type="scientific">Arundo donax</name>
    <name type="common">Giant reed</name>
    <name type="synonym">Donax arundinaceus</name>
    <dbReference type="NCBI Taxonomy" id="35708"/>
    <lineage>
        <taxon>Eukaryota</taxon>
        <taxon>Viridiplantae</taxon>
        <taxon>Streptophyta</taxon>
        <taxon>Embryophyta</taxon>
        <taxon>Tracheophyta</taxon>
        <taxon>Spermatophyta</taxon>
        <taxon>Magnoliopsida</taxon>
        <taxon>Liliopsida</taxon>
        <taxon>Poales</taxon>
        <taxon>Poaceae</taxon>
        <taxon>PACMAD clade</taxon>
        <taxon>Arundinoideae</taxon>
        <taxon>Arundineae</taxon>
        <taxon>Arundo</taxon>
    </lineage>
</organism>
<name>A0A0A9E8Y7_ARUDO</name>
<accession>A0A0A9E8Y7</accession>